<dbReference type="InterPro" id="IPR001012">
    <property type="entry name" value="UBX_dom"/>
</dbReference>
<gene>
    <name evidence="3" type="ORF">NEZAVI_LOCUS2696</name>
</gene>
<evidence type="ECO:0000313" key="4">
    <source>
        <dbReference type="Proteomes" id="UP001152798"/>
    </source>
</evidence>
<dbReference type="PANTHER" id="PTHR23153:SF38">
    <property type="entry name" value="UBX DOMAIN-CONTAINING PROTEIN 6"/>
    <property type="match status" value="1"/>
</dbReference>
<dbReference type="GO" id="GO:0005737">
    <property type="term" value="C:cytoplasm"/>
    <property type="evidence" value="ECO:0007669"/>
    <property type="project" value="TreeGrafter"/>
</dbReference>
<organism evidence="3 4">
    <name type="scientific">Nezara viridula</name>
    <name type="common">Southern green stink bug</name>
    <name type="synonym">Cimex viridulus</name>
    <dbReference type="NCBI Taxonomy" id="85310"/>
    <lineage>
        <taxon>Eukaryota</taxon>
        <taxon>Metazoa</taxon>
        <taxon>Ecdysozoa</taxon>
        <taxon>Arthropoda</taxon>
        <taxon>Hexapoda</taxon>
        <taxon>Insecta</taxon>
        <taxon>Pterygota</taxon>
        <taxon>Neoptera</taxon>
        <taxon>Paraneoptera</taxon>
        <taxon>Hemiptera</taxon>
        <taxon>Heteroptera</taxon>
        <taxon>Panheteroptera</taxon>
        <taxon>Pentatomomorpha</taxon>
        <taxon>Pentatomoidea</taxon>
        <taxon>Pentatomidae</taxon>
        <taxon>Pentatominae</taxon>
        <taxon>Nezara</taxon>
    </lineage>
</organism>
<dbReference type="PANTHER" id="PTHR23153">
    <property type="entry name" value="UBX-RELATED"/>
    <property type="match status" value="1"/>
</dbReference>
<dbReference type="Gene3D" id="1.20.58.2190">
    <property type="match status" value="1"/>
</dbReference>
<evidence type="ECO:0000256" key="1">
    <source>
        <dbReference type="SAM" id="MobiDB-lite"/>
    </source>
</evidence>
<dbReference type="Gene3D" id="3.10.20.90">
    <property type="entry name" value="Phosphatidylinositol 3-kinase Catalytic Subunit, Chain A, domain 1"/>
    <property type="match status" value="1"/>
</dbReference>
<dbReference type="AlphaFoldDB" id="A0A9P0EDC8"/>
<dbReference type="InterPro" id="IPR029071">
    <property type="entry name" value="Ubiquitin-like_domsf"/>
</dbReference>
<keyword evidence="4" id="KW-1185">Reference proteome</keyword>
<dbReference type="Pfam" id="PF09409">
    <property type="entry name" value="PUB"/>
    <property type="match status" value="1"/>
</dbReference>
<evidence type="ECO:0000313" key="3">
    <source>
        <dbReference type="EMBL" id="CAH1391746.1"/>
    </source>
</evidence>
<feature type="compositionally biased region" description="Polar residues" evidence="1">
    <location>
        <begin position="15"/>
        <end position="31"/>
    </location>
</feature>
<proteinExistence type="predicted"/>
<feature type="compositionally biased region" description="Basic and acidic residues" evidence="1">
    <location>
        <begin position="1"/>
        <end position="10"/>
    </location>
</feature>
<dbReference type="SMART" id="SM00580">
    <property type="entry name" value="PUG"/>
    <property type="match status" value="1"/>
</dbReference>
<dbReference type="EMBL" id="OV725077">
    <property type="protein sequence ID" value="CAH1391746.1"/>
    <property type="molecule type" value="Genomic_DNA"/>
</dbReference>
<dbReference type="SUPFAM" id="SSF143503">
    <property type="entry name" value="PUG domain-like"/>
    <property type="match status" value="1"/>
</dbReference>
<feature type="domain" description="UBX" evidence="2">
    <location>
        <begin position="304"/>
        <end position="380"/>
    </location>
</feature>
<dbReference type="SUPFAM" id="SSF54236">
    <property type="entry name" value="Ubiquitin-like"/>
    <property type="match status" value="1"/>
</dbReference>
<accession>A0A9P0EDC8</accession>
<dbReference type="InterPro" id="IPR018997">
    <property type="entry name" value="PUB_domain"/>
</dbReference>
<dbReference type="SMART" id="SM00166">
    <property type="entry name" value="UBX"/>
    <property type="match status" value="1"/>
</dbReference>
<name>A0A9P0EDC8_NEZVI</name>
<feature type="region of interest" description="Disordered" evidence="1">
    <location>
        <begin position="1"/>
        <end position="38"/>
    </location>
</feature>
<evidence type="ECO:0000259" key="2">
    <source>
        <dbReference type="PROSITE" id="PS50033"/>
    </source>
</evidence>
<dbReference type="OrthoDB" id="49605at2759"/>
<reference evidence="3" key="1">
    <citation type="submission" date="2022-01" db="EMBL/GenBank/DDBJ databases">
        <authorList>
            <person name="King R."/>
        </authorList>
    </citation>
    <scope>NUCLEOTIDE SEQUENCE</scope>
</reference>
<dbReference type="Proteomes" id="UP001152798">
    <property type="component" value="Chromosome 1"/>
</dbReference>
<dbReference type="PROSITE" id="PS50033">
    <property type="entry name" value="UBX"/>
    <property type="match status" value="1"/>
</dbReference>
<dbReference type="InterPro" id="IPR036339">
    <property type="entry name" value="PUB-like_dom_sf"/>
</dbReference>
<dbReference type="Pfam" id="PF00789">
    <property type="entry name" value="UBX"/>
    <property type="match status" value="1"/>
</dbReference>
<sequence>MKKSREEEKKPKKSTGNTQCRQGSSATSGQESKAKVTKTLKKKDKCDEDYHSIEEKNLEKHFLQSLEMCNLAYSDIFPYFFEEVNQTLDCDEEGSDTLYTCPEISDDILPKREWQQKIMHEYITVVLESDPILASVLLVRLLNPQEKSDECFSIITRYLKNIIENPQNDRYRRIRYQNPIIISKVLETKGALMFLLIIGFEIDVDKDELTETFLSFNENHLHLAGVIKLISDVKGFQLIAVEDYDEKDKNESHTASDGSREDEAFYKLTSKDLKKNQALRVLEIEKESQLRTKSMREKEKRTVPKSKVTKIRIRTPDGKLVESTFEISDKLLKVYDFIEENLSNGKRFTVLVPPATPFKDSDKDRTLVDLQLYPAVLLTLKWIPVENTVTKGKKVKK</sequence>
<protein>
    <recommendedName>
        <fullName evidence="2">UBX domain-containing protein</fullName>
    </recommendedName>
</protein>